<feature type="non-terminal residue" evidence="1">
    <location>
        <position position="1"/>
    </location>
</feature>
<evidence type="ECO:0000313" key="2">
    <source>
        <dbReference type="Proteomes" id="UP000006078"/>
    </source>
</evidence>
<reference evidence="1 2" key="1">
    <citation type="submission" date="2012-08" db="EMBL/GenBank/DDBJ databases">
        <title>The Genome Sequence of Turicella otitidis ATCC 51513.</title>
        <authorList>
            <consortium name="The Broad Institute Genome Sequencing Platform"/>
            <person name="Earl A."/>
            <person name="Ward D."/>
            <person name="Feldgarden M."/>
            <person name="Gevers D."/>
            <person name="Huys G."/>
            <person name="Walker B."/>
            <person name="Young S.K."/>
            <person name="Zeng Q."/>
            <person name="Gargeya S."/>
            <person name="Fitzgerald M."/>
            <person name="Haas B."/>
            <person name="Abouelleil A."/>
            <person name="Alvarado L."/>
            <person name="Arachchi H.M."/>
            <person name="Berlin A.M."/>
            <person name="Chapman S.B."/>
            <person name="Goldberg J."/>
            <person name="Griggs A."/>
            <person name="Gujja S."/>
            <person name="Hansen M."/>
            <person name="Howarth C."/>
            <person name="Imamovic A."/>
            <person name="Larimer J."/>
            <person name="McCowen C."/>
            <person name="Montmayeur A."/>
            <person name="Murphy C."/>
            <person name="Neiman D."/>
            <person name="Pearson M."/>
            <person name="Priest M."/>
            <person name="Roberts A."/>
            <person name="Saif S."/>
            <person name="Shea T."/>
            <person name="Sisk P."/>
            <person name="Sykes S."/>
            <person name="Wortman J."/>
            <person name="Nusbaum C."/>
            <person name="Birren B."/>
        </authorList>
    </citation>
    <scope>NUCLEOTIDE SEQUENCE [LARGE SCALE GENOMIC DNA]</scope>
    <source>
        <strain evidence="1 2">ATCC 51513</strain>
    </source>
</reference>
<evidence type="ECO:0000313" key="1">
    <source>
        <dbReference type="EMBL" id="EJZ82344.1"/>
    </source>
</evidence>
<dbReference type="EMBL" id="AHAE01000033">
    <property type="protein sequence ID" value="EJZ82344.1"/>
    <property type="molecule type" value="Genomic_DNA"/>
</dbReference>
<dbReference type="Proteomes" id="UP000006078">
    <property type="component" value="Unassembled WGS sequence"/>
</dbReference>
<proteinExistence type="predicted"/>
<protein>
    <submittedName>
        <fullName evidence="1">LPXTG-domain-containing protein cell wall anchor domain</fullName>
    </submittedName>
</protein>
<organism evidence="1 2">
    <name type="scientific">Corynebacterium otitidis ATCC 51513</name>
    <dbReference type="NCBI Taxonomy" id="883169"/>
    <lineage>
        <taxon>Bacteria</taxon>
        <taxon>Bacillati</taxon>
        <taxon>Actinomycetota</taxon>
        <taxon>Actinomycetes</taxon>
        <taxon>Mycobacteriales</taxon>
        <taxon>Corynebacteriaceae</taxon>
        <taxon>Corynebacterium</taxon>
    </lineage>
</organism>
<name>K0YS11_9CORY</name>
<accession>K0YS11</accession>
<keyword evidence="2" id="KW-1185">Reference proteome</keyword>
<dbReference type="HOGENOM" id="CLU_3416101_0_0_11"/>
<comment type="caution">
    <text evidence="1">The sequence shown here is derived from an EMBL/GenBank/DDBJ whole genome shotgun (WGS) entry which is preliminary data.</text>
</comment>
<sequence length="26" mass="2616">ALWPAVLGAAALATGGLAVVAVRRRR</sequence>
<gene>
    <name evidence="1" type="ORF">HMPREF9719_00715</name>
</gene>
<dbReference type="NCBIfam" id="TIGR01167">
    <property type="entry name" value="LPXTG_anchor"/>
    <property type="match status" value="1"/>
</dbReference>
<dbReference type="AlphaFoldDB" id="K0YS11"/>